<feature type="domain" description="Glyoxalase-like" evidence="1">
    <location>
        <begin position="23"/>
        <end position="201"/>
    </location>
</feature>
<dbReference type="SUPFAM" id="SSF54593">
    <property type="entry name" value="Glyoxalase/Bleomycin resistance protein/Dihydroxybiphenyl dioxygenase"/>
    <property type="match status" value="1"/>
</dbReference>
<gene>
    <name evidence="2" type="ORF">A8950_0079</name>
</gene>
<name>A0A4R6WXI5_9PROT</name>
<dbReference type="InterPro" id="IPR029068">
    <property type="entry name" value="Glyas_Bleomycin-R_OHBP_Dase"/>
</dbReference>
<dbReference type="Gene3D" id="3.10.180.10">
    <property type="entry name" value="2,3-Dihydroxybiphenyl 1,2-Dioxygenase, domain 1"/>
    <property type="match status" value="1"/>
</dbReference>
<evidence type="ECO:0000313" key="2">
    <source>
        <dbReference type="EMBL" id="TDQ86388.1"/>
    </source>
</evidence>
<dbReference type="InterPro" id="IPR025870">
    <property type="entry name" value="Glyoxalase-like_dom"/>
</dbReference>
<dbReference type="Proteomes" id="UP000295783">
    <property type="component" value="Unassembled WGS sequence"/>
</dbReference>
<protein>
    <submittedName>
        <fullName evidence="2">Glyoxalase-like protein</fullName>
    </submittedName>
</protein>
<dbReference type="EMBL" id="SNYW01000001">
    <property type="protein sequence ID" value="TDQ86388.1"/>
    <property type="molecule type" value="Genomic_DNA"/>
</dbReference>
<reference evidence="2 3" key="1">
    <citation type="submission" date="2019-03" db="EMBL/GenBank/DDBJ databases">
        <title>Genomic Encyclopedia of Type Strains, Phase III (KMG-III): the genomes of soil and plant-associated and newly described type strains.</title>
        <authorList>
            <person name="Whitman W."/>
        </authorList>
    </citation>
    <scope>NUCLEOTIDE SEQUENCE [LARGE SCALE GENOMIC DNA]</scope>
    <source>
        <strain evidence="2 3">CGMCC 1.7660</strain>
    </source>
</reference>
<proteinExistence type="predicted"/>
<comment type="caution">
    <text evidence="2">The sequence shown here is derived from an EMBL/GenBank/DDBJ whole genome shotgun (WGS) entry which is preliminary data.</text>
</comment>
<evidence type="ECO:0000313" key="3">
    <source>
        <dbReference type="Proteomes" id="UP000295783"/>
    </source>
</evidence>
<dbReference type="PANTHER" id="PTHR40265:SF1">
    <property type="entry name" value="GLYOXALASE-LIKE DOMAIN-CONTAINING PROTEIN"/>
    <property type="match status" value="1"/>
</dbReference>
<dbReference type="Pfam" id="PF13468">
    <property type="entry name" value="Glyoxalase_3"/>
    <property type="match status" value="1"/>
</dbReference>
<keyword evidence="3" id="KW-1185">Reference proteome</keyword>
<dbReference type="AlphaFoldDB" id="A0A4R6WXI5"/>
<organism evidence="2 3">
    <name type="scientific">Dongia mobilis</name>
    <dbReference type="NCBI Taxonomy" id="578943"/>
    <lineage>
        <taxon>Bacteria</taxon>
        <taxon>Pseudomonadati</taxon>
        <taxon>Pseudomonadota</taxon>
        <taxon>Alphaproteobacteria</taxon>
        <taxon>Rhodospirillales</taxon>
        <taxon>Dongiaceae</taxon>
        <taxon>Dongia</taxon>
    </lineage>
</organism>
<dbReference type="PANTHER" id="PTHR40265">
    <property type="entry name" value="BLL2707 PROTEIN"/>
    <property type="match status" value="1"/>
</dbReference>
<dbReference type="RefSeq" id="WP_166644917.1">
    <property type="nucleotide sequence ID" value="NZ_SNYW01000001.1"/>
</dbReference>
<accession>A0A4R6WXI5</accession>
<evidence type="ECO:0000259" key="1">
    <source>
        <dbReference type="Pfam" id="PF13468"/>
    </source>
</evidence>
<sequence length="297" mass="32411">MTTGALPLPIADNAKPVPAIAGIDHLLIGVRDLEHAARQWRRLGFQLTPRGRHIGWGTANYCIMFEADYLELLGIVDPAQFTNNLDRFLDTREGLMGLAFATGDTASCAADLRRAGFQVEPPRQLKRVLELPEGEVLPEFGLVMLPPAATPGVAAFICQHLTPGLVRRPEWLHHANRARGIVSLTVVVDNPADTAFDWLPLFGADAVQTANKVTVIDTGHGHIRFTTADGLAQLYPALEPLPSFPTPWIAAMKIAVADKARCRDHLRFENVLTIKTGKGCLVPPEEANGVIIEFVEE</sequence>